<comment type="caution">
    <text evidence="5">The sequence shown here is derived from an EMBL/GenBank/DDBJ whole genome shotgun (WGS) entry which is preliminary data.</text>
</comment>
<feature type="transmembrane region" description="Helical" evidence="4">
    <location>
        <begin position="12"/>
        <end position="32"/>
    </location>
</feature>
<sequence length="577" mass="63628">MRKSISKCKLITFGLGAVIIIIIVIVLVWFFLIKAEKPFKGAIVTNGYGCSDIGMSIFEKGGSVADVAIATLFCEGVSLPQSMGLGGGFLMTIYERDTGTVKYLNARETAPLNSNETMFNGDSNLSQKGGLAVAVPGELKGYWYLYQQYGSLPWSDLIQPTIDICKNGIYVTAFLAKTFANARDQLYADLVLRESFIDPDTNETYKEGQYVKRLRFAKTLEIIAVEQANALYSKNGSLIGDFVKDIQDHGGIIQENDLLEYEPIWEEPVKVEFNDGHILYTASLPGSGGVLAFILNILDGFLDLEKLYNIETFQRIVESFKFAYGHRTKLGDPNNNKSEDIKNVMKNLTSKTYAEEIRNLIFDNETSLDPTYYGAEFQQMSDHGTAHISIIAPNGDAISVTSTINFIFGAGFASSSTGIILNNEMDDFSLPDIVSIFATRPSPSNSVQPGMRPLSSMVPTIILKDKDVVLVTGAAGGTKITTVVASVILKHMWYGVDLQEAVTEKRLHHQLIPMNIEYEEGFNLDYPDLVTNLSTIHNSTYTPTANGFSALTAITTKEDTIKGVFDIRRGGYISYLH</sequence>
<organism evidence="5 6">
    <name type="scientific">Hypothenemus hampei</name>
    <name type="common">Coffee berry borer</name>
    <dbReference type="NCBI Taxonomy" id="57062"/>
    <lineage>
        <taxon>Eukaryota</taxon>
        <taxon>Metazoa</taxon>
        <taxon>Ecdysozoa</taxon>
        <taxon>Arthropoda</taxon>
        <taxon>Hexapoda</taxon>
        <taxon>Insecta</taxon>
        <taxon>Pterygota</taxon>
        <taxon>Neoptera</taxon>
        <taxon>Endopterygota</taxon>
        <taxon>Coleoptera</taxon>
        <taxon>Polyphaga</taxon>
        <taxon>Cucujiformia</taxon>
        <taxon>Curculionidae</taxon>
        <taxon>Scolytinae</taxon>
        <taxon>Hypothenemus</taxon>
    </lineage>
</organism>
<dbReference type="PANTHER" id="PTHR11686">
    <property type="entry name" value="GAMMA GLUTAMYL TRANSPEPTIDASE"/>
    <property type="match status" value="1"/>
</dbReference>
<dbReference type="AlphaFoldDB" id="A0ABD1EKC2"/>
<dbReference type="FunFam" id="3.60.20.40:FF:000001">
    <property type="entry name" value="Gamma-glutamyltranspeptidase 1"/>
    <property type="match status" value="1"/>
</dbReference>
<evidence type="ECO:0000256" key="2">
    <source>
        <dbReference type="PIRSR" id="PIRSR600101-1"/>
    </source>
</evidence>
<feature type="active site" description="Nucleophile" evidence="2">
    <location>
        <position position="385"/>
    </location>
</feature>
<keyword evidence="1" id="KW-0800">Toxin</keyword>
<evidence type="ECO:0000313" key="5">
    <source>
        <dbReference type="EMBL" id="KAL1494986.1"/>
    </source>
</evidence>
<evidence type="ECO:0000256" key="3">
    <source>
        <dbReference type="PIRSR" id="PIRSR600101-2"/>
    </source>
</evidence>
<evidence type="ECO:0000313" key="6">
    <source>
        <dbReference type="Proteomes" id="UP001566132"/>
    </source>
</evidence>
<reference evidence="5 6" key="1">
    <citation type="submission" date="2024-05" db="EMBL/GenBank/DDBJ databases">
        <title>Genetic variation in Jamaican populations of the coffee berry borer (Hypothenemus hampei).</title>
        <authorList>
            <person name="Errbii M."/>
            <person name="Myrie A."/>
        </authorList>
    </citation>
    <scope>NUCLEOTIDE SEQUENCE [LARGE SCALE GENOMIC DNA]</scope>
    <source>
        <strain evidence="5">JA-Hopewell-2020-01-JO</strain>
        <tissue evidence="5">Whole body</tissue>
    </source>
</reference>
<keyword evidence="4" id="KW-0472">Membrane</keyword>
<dbReference type="FunFam" id="1.10.246.130:FF:000001">
    <property type="entry name" value="Gamma-glutamyltransferase 5 isoform 1"/>
    <property type="match status" value="1"/>
</dbReference>
<dbReference type="Proteomes" id="UP001566132">
    <property type="component" value="Unassembled WGS sequence"/>
</dbReference>
<dbReference type="SUPFAM" id="SSF56235">
    <property type="entry name" value="N-terminal nucleophile aminohydrolases (Ntn hydrolases)"/>
    <property type="match status" value="1"/>
</dbReference>
<feature type="binding site" evidence="3">
    <location>
        <position position="477"/>
    </location>
    <ligand>
        <name>L-glutamate</name>
        <dbReference type="ChEBI" id="CHEBI:29985"/>
    </ligand>
</feature>
<gene>
    <name evidence="5" type="ORF">ABEB36_010482</name>
</gene>
<keyword evidence="4" id="KW-1133">Transmembrane helix</keyword>
<name>A0ABD1EKC2_HYPHA</name>
<keyword evidence="1" id="KW-1202">Platelet aggregation activating toxin</keyword>
<dbReference type="PRINTS" id="PR01210">
    <property type="entry name" value="GGTRANSPTASE"/>
</dbReference>
<dbReference type="InterPro" id="IPR043137">
    <property type="entry name" value="GGT_ssub_C"/>
</dbReference>
<feature type="binding site" evidence="3">
    <location>
        <begin position="403"/>
        <end position="405"/>
    </location>
    <ligand>
        <name>L-glutamate</name>
        <dbReference type="ChEBI" id="CHEBI:29985"/>
    </ligand>
</feature>
<feature type="binding site" evidence="3">
    <location>
        <begin position="455"/>
        <end position="456"/>
    </location>
    <ligand>
        <name>L-glutamate</name>
        <dbReference type="ChEBI" id="CHEBI:29985"/>
    </ligand>
</feature>
<dbReference type="InterPro" id="IPR043138">
    <property type="entry name" value="GGT_lsub"/>
</dbReference>
<proteinExistence type="predicted"/>
<evidence type="ECO:0000256" key="4">
    <source>
        <dbReference type="SAM" id="Phobius"/>
    </source>
</evidence>
<dbReference type="PANTHER" id="PTHR11686:SF72">
    <property type="entry name" value="GAMMA-GLUTAMYL TRANSPEPTIDASE, ISOFORM A"/>
    <property type="match status" value="1"/>
</dbReference>
<dbReference type="InterPro" id="IPR000101">
    <property type="entry name" value="GGT_peptidase"/>
</dbReference>
<keyword evidence="6" id="KW-1185">Reference proteome</keyword>
<dbReference type="Pfam" id="PF01019">
    <property type="entry name" value="G_glu_transpept"/>
    <property type="match status" value="1"/>
</dbReference>
<feature type="binding site" evidence="3">
    <location>
        <position position="427"/>
    </location>
    <ligand>
        <name>L-glutamate</name>
        <dbReference type="ChEBI" id="CHEBI:29985"/>
    </ligand>
</feature>
<protein>
    <submittedName>
        <fullName evidence="5">Uncharacterized protein</fullName>
    </submittedName>
</protein>
<dbReference type="EMBL" id="JBDJPC010000007">
    <property type="protein sequence ID" value="KAL1494986.1"/>
    <property type="molecule type" value="Genomic_DNA"/>
</dbReference>
<accession>A0ABD1EKC2</accession>
<evidence type="ECO:0000256" key="1">
    <source>
        <dbReference type="ARBA" id="ARBA00084097"/>
    </source>
</evidence>
<feature type="binding site" evidence="3">
    <location>
        <position position="107"/>
    </location>
    <ligand>
        <name>L-glutamate</name>
        <dbReference type="ChEBI" id="CHEBI:29985"/>
    </ligand>
</feature>
<dbReference type="NCBIfam" id="TIGR00066">
    <property type="entry name" value="g_glut_trans"/>
    <property type="match status" value="1"/>
</dbReference>
<dbReference type="InterPro" id="IPR029055">
    <property type="entry name" value="Ntn_hydrolases_N"/>
</dbReference>
<dbReference type="Gene3D" id="1.10.246.130">
    <property type="match status" value="1"/>
</dbReference>
<dbReference type="GO" id="GO:0036374">
    <property type="term" value="F:glutathione hydrolase activity"/>
    <property type="evidence" value="ECO:0007669"/>
    <property type="project" value="UniProtKB-ARBA"/>
</dbReference>
<keyword evidence="4" id="KW-0812">Transmembrane</keyword>
<keyword evidence="1" id="KW-1199">Hemostasis impairing toxin</keyword>
<dbReference type="Gene3D" id="3.60.20.40">
    <property type="match status" value="1"/>
</dbReference>